<accession>A0ACB8FJY6</accession>
<comment type="caution">
    <text evidence="1">The sequence shown here is derived from an EMBL/GenBank/DDBJ whole genome shotgun (WGS) entry which is preliminary data.</text>
</comment>
<sequence>MEDQTVPATLETKAGYKINIKLPRQWGGLKGLLLLDIALAQVRGGPDPRGTGCILVQLPSLPAQALLCSLQVSIMRCFPYLSPALQEHHARRSAAPHEHFRVIFFCTSQSWWKMESLWKGKSTFSSKPILPGRQNIQGTKGAAVGFSQSRQACSAVSSEAAVVRQAVLLLILAVAATFQKAPLAL</sequence>
<organism evidence="1 2">
    <name type="scientific">Sphaerodactylus townsendi</name>
    <dbReference type="NCBI Taxonomy" id="933632"/>
    <lineage>
        <taxon>Eukaryota</taxon>
        <taxon>Metazoa</taxon>
        <taxon>Chordata</taxon>
        <taxon>Craniata</taxon>
        <taxon>Vertebrata</taxon>
        <taxon>Euteleostomi</taxon>
        <taxon>Lepidosauria</taxon>
        <taxon>Squamata</taxon>
        <taxon>Bifurcata</taxon>
        <taxon>Gekkota</taxon>
        <taxon>Sphaerodactylidae</taxon>
        <taxon>Sphaerodactylus</taxon>
    </lineage>
</organism>
<proteinExistence type="predicted"/>
<protein>
    <submittedName>
        <fullName evidence="1">Uncharacterized protein</fullName>
    </submittedName>
</protein>
<evidence type="ECO:0000313" key="1">
    <source>
        <dbReference type="EMBL" id="KAH8005609.1"/>
    </source>
</evidence>
<dbReference type="Proteomes" id="UP000827872">
    <property type="component" value="Linkage Group LG04"/>
</dbReference>
<gene>
    <name evidence="1" type="ORF">K3G42_030509</name>
</gene>
<evidence type="ECO:0000313" key="2">
    <source>
        <dbReference type="Proteomes" id="UP000827872"/>
    </source>
</evidence>
<name>A0ACB8FJY6_9SAUR</name>
<dbReference type="EMBL" id="CM037617">
    <property type="protein sequence ID" value="KAH8005609.1"/>
    <property type="molecule type" value="Genomic_DNA"/>
</dbReference>
<reference evidence="1" key="1">
    <citation type="submission" date="2021-08" db="EMBL/GenBank/DDBJ databases">
        <title>The first chromosome-level gecko genome reveals the dynamic sex chromosomes of Neotropical dwarf geckos (Sphaerodactylidae: Sphaerodactylus).</title>
        <authorList>
            <person name="Pinto B.J."/>
            <person name="Keating S.E."/>
            <person name="Gamble T."/>
        </authorList>
    </citation>
    <scope>NUCLEOTIDE SEQUENCE</scope>
    <source>
        <strain evidence="1">TG3544</strain>
    </source>
</reference>
<keyword evidence="2" id="KW-1185">Reference proteome</keyword>